<dbReference type="EMBL" id="FNYH01000001">
    <property type="protein sequence ID" value="SEI37668.1"/>
    <property type="molecule type" value="Genomic_DNA"/>
</dbReference>
<organism evidence="5 6">
    <name type="scientific">Allopseudospirillum japonicum</name>
    <dbReference type="NCBI Taxonomy" id="64971"/>
    <lineage>
        <taxon>Bacteria</taxon>
        <taxon>Pseudomonadati</taxon>
        <taxon>Pseudomonadota</taxon>
        <taxon>Gammaproteobacteria</taxon>
        <taxon>Oceanospirillales</taxon>
        <taxon>Oceanospirillaceae</taxon>
        <taxon>Allopseudospirillum</taxon>
    </lineage>
</organism>
<keyword evidence="4" id="KW-0808">Transferase</keyword>
<comment type="similarity">
    <text evidence="2">Belongs to the DsrE/TusD family.</text>
</comment>
<dbReference type="PANTHER" id="PTHR34874">
    <property type="entry name" value="PROTEIN YCHN"/>
    <property type="match status" value="1"/>
</dbReference>
<accession>A0A1H6Q1F2</accession>
<comment type="subcellular location">
    <subcellularLocation>
        <location evidence="1">Cytoplasm</location>
    </subcellularLocation>
</comment>
<evidence type="ECO:0000256" key="3">
    <source>
        <dbReference type="ARBA" id="ARBA00022490"/>
    </source>
</evidence>
<proteinExistence type="inferred from homology"/>
<evidence type="ECO:0000256" key="1">
    <source>
        <dbReference type="ARBA" id="ARBA00004496"/>
    </source>
</evidence>
<dbReference type="GO" id="GO:0097163">
    <property type="term" value="F:sulfur carrier activity"/>
    <property type="evidence" value="ECO:0007669"/>
    <property type="project" value="TreeGrafter"/>
</dbReference>
<sequence>MPTASHTFALAVYGAPFSSQASYSALNFAHALQREGHQLTQVFFYQDAVYHAHQQTHPPQDEVHLTQAWQKLAQSTQAELLVCVAAAVKRGIFDTQEAQRYQDAHANLAQGFQLVGLGQLLDALHTQDRLIVFGGA</sequence>
<dbReference type="GO" id="GO:0002143">
    <property type="term" value="P:tRNA wobble position uridine thiolation"/>
    <property type="evidence" value="ECO:0007669"/>
    <property type="project" value="TreeGrafter"/>
</dbReference>
<dbReference type="Proteomes" id="UP000242999">
    <property type="component" value="Unassembled WGS sequence"/>
</dbReference>
<evidence type="ECO:0000256" key="4">
    <source>
        <dbReference type="ARBA" id="ARBA00022679"/>
    </source>
</evidence>
<dbReference type="FunFam" id="3.40.1260.10:FF:000001">
    <property type="entry name" value="Sulfurtransferase TusD"/>
    <property type="match status" value="1"/>
</dbReference>
<dbReference type="Pfam" id="PF02635">
    <property type="entry name" value="DsrE"/>
    <property type="match status" value="1"/>
</dbReference>
<dbReference type="GO" id="GO:1990228">
    <property type="term" value="C:sulfurtransferase complex"/>
    <property type="evidence" value="ECO:0007669"/>
    <property type="project" value="TreeGrafter"/>
</dbReference>
<name>A0A1H6Q1F2_9GAMM</name>
<evidence type="ECO:0000313" key="5">
    <source>
        <dbReference type="EMBL" id="SEI37668.1"/>
    </source>
</evidence>
<evidence type="ECO:0000313" key="6">
    <source>
        <dbReference type="Proteomes" id="UP000242999"/>
    </source>
</evidence>
<dbReference type="Gene3D" id="3.40.1260.10">
    <property type="entry name" value="DsrEFH-like"/>
    <property type="match status" value="1"/>
</dbReference>
<keyword evidence="6" id="KW-1185">Reference proteome</keyword>
<dbReference type="InterPro" id="IPR017463">
    <property type="entry name" value="Sulphur_relay_TusD/DsrE"/>
</dbReference>
<dbReference type="NCBIfam" id="NF001237">
    <property type="entry name" value="PRK00207.1"/>
    <property type="match status" value="1"/>
</dbReference>
<gene>
    <name evidence="5" type="ORF">SAMN05421831_10176</name>
</gene>
<dbReference type="InterPro" id="IPR003787">
    <property type="entry name" value="Sulphur_relay_DsrE/F-like"/>
</dbReference>
<dbReference type="STRING" id="64971.SAMN05421831_10176"/>
<dbReference type="GO" id="GO:0016783">
    <property type="term" value="F:sulfurtransferase activity"/>
    <property type="evidence" value="ECO:0007669"/>
    <property type="project" value="InterPro"/>
</dbReference>
<evidence type="ECO:0000256" key="2">
    <source>
        <dbReference type="ARBA" id="ARBA00007067"/>
    </source>
</evidence>
<keyword evidence="3" id="KW-0963">Cytoplasm</keyword>
<dbReference type="RefSeq" id="WP_093308334.1">
    <property type="nucleotide sequence ID" value="NZ_FNYH01000001.1"/>
</dbReference>
<dbReference type="NCBIfam" id="TIGR03012">
    <property type="entry name" value="sulf_tusD_dsrE"/>
    <property type="match status" value="1"/>
</dbReference>
<dbReference type="InterPro" id="IPR027396">
    <property type="entry name" value="DsrEFH-like"/>
</dbReference>
<dbReference type="PANTHER" id="PTHR34874:SF3">
    <property type="entry name" value="SULFURTRANSFERASE TUSD"/>
    <property type="match status" value="1"/>
</dbReference>
<dbReference type="AlphaFoldDB" id="A0A1H6Q1F2"/>
<reference evidence="6" key="1">
    <citation type="submission" date="2016-10" db="EMBL/GenBank/DDBJ databases">
        <authorList>
            <person name="Varghese N."/>
            <person name="Submissions S."/>
        </authorList>
    </citation>
    <scope>NUCLEOTIDE SEQUENCE [LARGE SCALE GENOMIC DNA]</scope>
    <source>
        <strain evidence="6">DSM 7165</strain>
    </source>
</reference>
<protein>
    <submittedName>
        <fullName evidence="5">tRNA 2-thiouridine synthesizing protein D</fullName>
    </submittedName>
</protein>
<dbReference type="OrthoDB" id="9787483at2"/>
<dbReference type="SUPFAM" id="SSF75169">
    <property type="entry name" value="DsrEFH-like"/>
    <property type="match status" value="1"/>
</dbReference>